<feature type="compositionally biased region" description="Basic and acidic residues" evidence="1">
    <location>
        <begin position="231"/>
        <end position="244"/>
    </location>
</feature>
<proteinExistence type="predicted"/>
<accession>A0ABR3D4F1</accession>
<feature type="region of interest" description="Disordered" evidence="1">
    <location>
        <begin position="90"/>
        <end position="125"/>
    </location>
</feature>
<feature type="region of interest" description="Disordered" evidence="1">
    <location>
        <begin position="601"/>
        <end position="620"/>
    </location>
</feature>
<dbReference type="InterPro" id="IPR000719">
    <property type="entry name" value="Prot_kinase_dom"/>
</dbReference>
<evidence type="ECO:0000313" key="3">
    <source>
        <dbReference type="EMBL" id="KAL0467580.1"/>
    </source>
</evidence>
<feature type="compositionally biased region" description="Basic and acidic residues" evidence="1">
    <location>
        <begin position="601"/>
        <end position="615"/>
    </location>
</feature>
<feature type="domain" description="Protein kinase" evidence="2">
    <location>
        <begin position="143"/>
        <end position="599"/>
    </location>
</feature>
<dbReference type="PANTHER" id="PTHR44305:SF2">
    <property type="entry name" value="SI:DKEY-192D15.2"/>
    <property type="match status" value="1"/>
</dbReference>
<reference evidence="3 4" key="1">
    <citation type="submission" date="2023-09" db="EMBL/GenBank/DDBJ databases">
        <title>Multi-omics analysis of a traditional fermented food reveals byproduct-associated fungal strains for waste-to-food upcycling.</title>
        <authorList>
            <consortium name="Lawrence Berkeley National Laboratory"/>
            <person name="Rekdal V.M."/>
            <person name="Villalobos-Escobedo J.M."/>
            <person name="Rodriguez-Valeron N."/>
            <person name="Garcia M.O."/>
            <person name="Vasquez D.P."/>
            <person name="Damayanti I."/>
            <person name="Sorensen P.M."/>
            <person name="Baidoo E.E."/>
            <person name="De Carvalho A.C."/>
            <person name="Riley R."/>
            <person name="Lipzen A."/>
            <person name="He G."/>
            <person name="Yan M."/>
            <person name="Haridas S."/>
            <person name="Daum C."/>
            <person name="Yoshinaga Y."/>
            <person name="Ng V."/>
            <person name="Grigoriev I.V."/>
            <person name="Munk R."/>
            <person name="Nuraida L."/>
            <person name="Wijaya C.H."/>
            <person name="Morales P.-C."/>
            <person name="Keasling J.D."/>
        </authorList>
    </citation>
    <scope>NUCLEOTIDE SEQUENCE [LARGE SCALE GENOMIC DNA]</scope>
    <source>
        <strain evidence="3 4">FGSC 2613</strain>
    </source>
</reference>
<sequence length="649" mass="75648">MPPKKRAAKGAANKVVPDQERKRYNDYYYFYRRGEPERRRNKVKLASQPLNLRLHHGVVPDEVFPWRTNEGLQRYDEYYTWLAEQNDQMQIDQKSSWDSKDNESEESESEDSDDEERKEEAETEKWKTARGLTKDIYEKGAGLHFCKILGAGGMGIICVFVSYDENQTPTFWTVKRDIGGYDEVAKERETTRTFLRAPHIVQVFHPYKEKPLEDTDDGEPLAQRPKKRARTERSQAEVRKESRAARAGQRVASIARKAGTAARQPPPIGPTDQVEQVPKSMVMEYVARGSLYEWLEGIGKIKAGTEPDLRIPNRVLWDMMACFMKMCLAMEYPPLIFFPNVSESDHLAEDFVWNTDDRDDGNMVPELNPAPHNGYFNKPAGTSLIHFDIDTQNVLIGDFDSEAREGKHRVHPTHPHFERMTDSHDGTPMFKLIDFGLARDMSVDDACRRNPKDLWGHRRCGKPGFYLPEQFTREWEAIVESPDAQQARVAGQYSWKSNMWQLALIMHIVITFRWNPTNTIHPLRDANLIYGPPNDLPLKQQRKRLYPTYGAHLLDPQYDHVPFRLRHLVARCLCEVPDDRPSFEEMRAEIQWAWDHESAEEKEGARQWSRTHFEKPPPPVIPPWKKVEQWAKQKTILRFDDYLEKYPPK</sequence>
<protein>
    <submittedName>
        <fullName evidence="3">Kinase-like domain-containing protein</fullName>
    </submittedName>
</protein>
<evidence type="ECO:0000313" key="4">
    <source>
        <dbReference type="Proteomes" id="UP001451303"/>
    </source>
</evidence>
<feature type="region of interest" description="Disordered" evidence="1">
    <location>
        <begin position="206"/>
        <end position="251"/>
    </location>
</feature>
<evidence type="ECO:0000256" key="1">
    <source>
        <dbReference type="SAM" id="MobiDB-lite"/>
    </source>
</evidence>
<organism evidence="3 4">
    <name type="scientific">Neurospora intermedia</name>
    <dbReference type="NCBI Taxonomy" id="5142"/>
    <lineage>
        <taxon>Eukaryota</taxon>
        <taxon>Fungi</taxon>
        <taxon>Dikarya</taxon>
        <taxon>Ascomycota</taxon>
        <taxon>Pezizomycotina</taxon>
        <taxon>Sordariomycetes</taxon>
        <taxon>Sordariomycetidae</taxon>
        <taxon>Sordariales</taxon>
        <taxon>Sordariaceae</taxon>
        <taxon>Neurospora</taxon>
    </lineage>
</organism>
<comment type="caution">
    <text evidence="3">The sequence shown here is derived from an EMBL/GenBank/DDBJ whole genome shotgun (WGS) entry which is preliminary data.</text>
</comment>
<name>A0ABR3D4F1_NEUIN</name>
<dbReference type="SUPFAM" id="SSF56112">
    <property type="entry name" value="Protein kinase-like (PK-like)"/>
    <property type="match status" value="1"/>
</dbReference>
<evidence type="ECO:0000259" key="2">
    <source>
        <dbReference type="PROSITE" id="PS50011"/>
    </source>
</evidence>
<dbReference type="InterPro" id="IPR011009">
    <property type="entry name" value="Kinase-like_dom_sf"/>
</dbReference>
<feature type="compositionally biased region" description="Acidic residues" evidence="1">
    <location>
        <begin position="103"/>
        <end position="117"/>
    </location>
</feature>
<dbReference type="Proteomes" id="UP001451303">
    <property type="component" value="Unassembled WGS sequence"/>
</dbReference>
<gene>
    <name evidence="3" type="ORF">QR685DRAFT_363660</name>
</gene>
<dbReference type="PANTHER" id="PTHR44305">
    <property type="entry name" value="SI:DKEY-192D15.2-RELATED"/>
    <property type="match status" value="1"/>
</dbReference>
<dbReference type="PROSITE" id="PS50011">
    <property type="entry name" value="PROTEIN_KINASE_DOM"/>
    <property type="match status" value="1"/>
</dbReference>
<dbReference type="EMBL" id="JAVLET010000009">
    <property type="protein sequence ID" value="KAL0467580.1"/>
    <property type="molecule type" value="Genomic_DNA"/>
</dbReference>
<keyword evidence="4" id="KW-1185">Reference proteome</keyword>
<dbReference type="InterPro" id="IPR053083">
    <property type="entry name" value="TF_kinase-domain_protein"/>
</dbReference>
<dbReference type="Gene3D" id="1.10.510.10">
    <property type="entry name" value="Transferase(Phosphotransferase) domain 1"/>
    <property type="match status" value="1"/>
</dbReference>